<reference evidence="4" key="3">
    <citation type="submission" date="2015-04" db="UniProtKB">
        <authorList>
            <consortium name="EnsemblPlants"/>
        </authorList>
    </citation>
    <scope>IDENTIFICATION</scope>
</reference>
<evidence type="ECO:0000256" key="2">
    <source>
        <dbReference type="SAM" id="Phobius"/>
    </source>
</evidence>
<evidence type="ECO:0000313" key="5">
    <source>
        <dbReference type="Proteomes" id="UP000032180"/>
    </source>
</evidence>
<keyword evidence="2" id="KW-1133">Transmembrane helix</keyword>
<reference evidence="5" key="2">
    <citation type="submission" date="2013-12" db="EMBL/GenBank/DDBJ databases">
        <authorList>
            <person name="Yu Y."/>
            <person name="Lee S."/>
            <person name="de Baynast K."/>
            <person name="Wissotski M."/>
            <person name="Liu L."/>
            <person name="Talag J."/>
            <person name="Goicoechea J."/>
            <person name="Angelova A."/>
            <person name="Jetty R."/>
            <person name="Kudrna D."/>
            <person name="Golser W."/>
            <person name="Rivera L."/>
            <person name="Zhang J."/>
            <person name="Wing R."/>
        </authorList>
    </citation>
    <scope>NUCLEOTIDE SEQUENCE</scope>
</reference>
<accession>A0A0D9X3L9</accession>
<dbReference type="Gramene" id="LPERR08G00880.3">
    <property type="protein sequence ID" value="LPERR08G00880.3"/>
    <property type="gene ID" value="LPERR08G00880"/>
</dbReference>
<feature type="domain" description="Inhibitor I9" evidence="3">
    <location>
        <begin position="445"/>
        <end position="503"/>
    </location>
</feature>
<dbReference type="InterPro" id="IPR010259">
    <property type="entry name" value="S8pro/Inhibitor_I9"/>
</dbReference>
<feature type="compositionally biased region" description="Basic and acidic residues" evidence="1">
    <location>
        <begin position="421"/>
        <end position="435"/>
    </location>
</feature>
<feature type="compositionally biased region" description="Pro residues" evidence="1">
    <location>
        <begin position="27"/>
        <end position="37"/>
    </location>
</feature>
<reference evidence="4 5" key="1">
    <citation type="submission" date="2012-08" db="EMBL/GenBank/DDBJ databases">
        <title>Oryza genome evolution.</title>
        <authorList>
            <person name="Wing R.A."/>
        </authorList>
    </citation>
    <scope>NUCLEOTIDE SEQUENCE</scope>
</reference>
<dbReference type="EnsemblPlants" id="LPERR08G00880.3">
    <property type="protein sequence ID" value="LPERR08G00880.3"/>
    <property type="gene ID" value="LPERR08G00880"/>
</dbReference>
<sequence length="605" mass="67559">MPPPQELPSPAPPLGKKKKRKSAAARSPPPPPDPLPPSVHIETEGRKRMALAAKKKKSVVVVVVILLFFSAASSLWFLHARSSRSSYGKIIQSTSWDDNFRFYVNFLHRRRGYQAYFVLLWKHPNMDDKDARRRWYESFLPSTLTDSGEPRLLYCYPFDVNGFLAVLTRAEALALASKPGIRRMSWTWNEKFTSSAASCGFDTRASSLMWAAMGWNYPNSQVPIAFYEIARISIAEEKGHAFNVSCAVGIGSVALCDDPAWACQASVDSAGITDFPLQCNGLANHGGGCIAAKPPLRVAERVGSAADWIRSGANRSEIGGSGWVLRRADGDVLRPPLPNPHRAKICCRCRARSRLQCCHRFDLSYLPQAGRRHRRSRRHHHSMASHRSLLPAALLLLLLAISSDASSDVHHHAPAARRRGHDAANEQDYRREAHLEPADEAGYRTYIVMLKRPKGKDMMDADAYRAWHQSFLPSKTTSLGEPRLRRSYRTVIHGFSARLTKEKPASELESGYNQVRILCRSALMTTADTVDNLGQRIQDEQLHTANAYKMLAVVSLATKKLKFCVVPSMSCASSSSCSPFLIRPQTDIPIQWDTSLRECCKIKII</sequence>
<name>A0A0D9X3L9_9ORYZ</name>
<dbReference type="PANTHER" id="PTHR48222">
    <property type="entry name" value="PROTEINASE INHIBITOR, PROPEPTIDE"/>
    <property type="match status" value="1"/>
</dbReference>
<feature type="region of interest" description="Disordered" evidence="1">
    <location>
        <begin position="1"/>
        <end position="40"/>
    </location>
</feature>
<evidence type="ECO:0000313" key="4">
    <source>
        <dbReference type="EnsemblPlants" id="LPERR08G00880.3"/>
    </source>
</evidence>
<feature type="transmembrane region" description="Helical" evidence="2">
    <location>
        <begin position="58"/>
        <end position="78"/>
    </location>
</feature>
<feature type="domain" description="Inhibitor I9" evidence="3">
    <location>
        <begin position="125"/>
        <end position="182"/>
    </location>
</feature>
<keyword evidence="5" id="KW-1185">Reference proteome</keyword>
<keyword evidence="2" id="KW-0812">Transmembrane</keyword>
<feature type="region of interest" description="Disordered" evidence="1">
    <location>
        <begin position="410"/>
        <end position="435"/>
    </location>
</feature>
<evidence type="ECO:0000259" key="3">
    <source>
        <dbReference type="Pfam" id="PF05922"/>
    </source>
</evidence>
<dbReference type="InterPro" id="IPR037045">
    <property type="entry name" value="S8pro/Inhibitor_I9_sf"/>
</dbReference>
<proteinExistence type="predicted"/>
<evidence type="ECO:0000256" key="1">
    <source>
        <dbReference type="SAM" id="MobiDB-lite"/>
    </source>
</evidence>
<keyword evidence="2" id="KW-0472">Membrane</keyword>
<protein>
    <recommendedName>
        <fullName evidence="3">Inhibitor I9 domain-containing protein</fullName>
    </recommendedName>
</protein>
<dbReference type="Proteomes" id="UP000032180">
    <property type="component" value="Chromosome 8"/>
</dbReference>
<feature type="compositionally biased region" description="Pro residues" evidence="1">
    <location>
        <begin position="1"/>
        <end position="13"/>
    </location>
</feature>
<dbReference type="Pfam" id="PF05922">
    <property type="entry name" value="Inhibitor_I9"/>
    <property type="match status" value="2"/>
</dbReference>
<organism evidence="4 5">
    <name type="scientific">Leersia perrieri</name>
    <dbReference type="NCBI Taxonomy" id="77586"/>
    <lineage>
        <taxon>Eukaryota</taxon>
        <taxon>Viridiplantae</taxon>
        <taxon>Streptophyta</taxon>
        <taxon>Embryophyta</taxon>
        <taxon>Tracheophyta</taxon>
        <taxon>Spermatophyta</taxon>
        <taxon>Magnoliopsida</taxon>
        <taxon>Liliopsida</taxon>
        <taxon>Poales</taxon>
        <taxon>Poaceae</taxon>
        <taxon>BOP clade</taxon>
        <taxon>Oryzoideae</taxon>
        <taxon>Oryzeae</taxon>
        <taxon>Oryzinae</taxon>
        <taxon>Leersia</taxon>
    </lineage>
</organism>
<dbReference type="AlphaFoldDB" id="A0A0D9X3L9"/>
<dbReference type="Gene3D" id="3.30.70.80">
    <property type="entry name" value="Peptidase S8 propeptide/proteinase inhibitor I9"/>
    <property type="match status" value="2"/>
</dbReference>
<dbReference type="PANTHER" id="PTHR48222:SF4">
    <property type="entry name" value="PROTEINASE INHIBITOR, PROPEPTIDE"/>
    <property type="match status" value="1"/>
</dbReference>